<feature type="region of interest" description="Disordered" evidence="5">
    <location>
        <begin position="491"/>
        <end position="545"/>
    </location>
</feature>
<feature type="compositionally biased region" description="Basic and acidic residues" evidence="5">
    <location>
        <begin position="336"/>
        <end position="358"/>
    </location>
</feature>
<keyword evidence="3" id="KW-0106">Calcium</keyword>
<dbReference type="InterPro" id="IPR001343">
    <property type="entry name" value="Hemolysn_Ca-bd"/>
</dbReference>
<feature type="compositionally biased region" description="Polar residues" evidence="5">
    <location>
        <begin position="491"/>
        <end position="500"/>
    </location>
</feature>
<comment type="similarity">
    <text evidence="4">Belongs to the glycosyl hydrolase 24 family.</text>
</comment>
<evidence type="ECO:0000256" key="3">
    <source>
        <dbReference type="ARBA" id="ARBA00022837"/>
    </source>
</evidence>
<dbReference type="InterPro" id="IPR011049">
    <property type="entry name" value="Serralysin-like_metalloprot_C"/>
</dbReference>
<evidence type="ECO:0000256" key="2">
    <source>
        <dbReference type="ARBA" id="ARBA00022638"/>
    </source>
</evidence>
<dbReference type="SUPFAM" id="SSF51120">
    <property type="entry name" value="beta-Roll"/>
    <property type="match status" value="1"/>
</dbReference>
<dbReference type="InterPro" id="IPR023347">
    <property type="entry name" value="Lysozyme_dom_sf"/>
</dbReference>
<comment type="catalytic activity">
    <reaction evidence="4">
        <text>Hydrolysis of (1-&gt;4)-beta-linkages between N-acetylmuramic acid and N-acetyl-D-glucosamine residues in a peptidoglycan and between N-acetyl-D-glucosamine residues in chitodextrins.</text>
        <dbReference type="EC" id="3.2.1.17"/>
    </reaction>
</comment>
<comment type="caution">
    <text evidence="7">The sequence shown here is derived from an EMBL/GenBank/DDBJ whole genome shotgun (WGS) entry which is preliminary data.</text>
</comment>
<evidence type="ECO:0000313" key="8">
    <source>
        <dbReference type="Proteomes" id="UP000289784"/>
    </source>
</evidence>
<feature type="region of interest" description="Disordered" evidence="5">
    <location>
        <begin position="316"/>
        <end position="367"/>
    </location>
</feature>
<keyword evidence="1 4" id="KW-0929">Antimicrobial</keyword>
<dbReference type="GO" id="GO:0016998">
    <property type="term" value="P:cell wall macromolecule catabolic process"/>
    <property type="evidence" value="ECO:0007669"/>
    <property type="project" value="InterPro"/>
</dbReference>
<keyword evidence="4" id="KW-0378">Hydrolase</keyword>
<dbReference type="SUPFAM" id="SSF53955">
    <property type="entry name" value="Lysozyme-like"/>
    <property type="match status" value="1"/>
</dbReference>
<gene>
    <name evidence="7" type="ORF">EPA99_07965</name>
</gene>
<proteinExistence type="inferred from homology"/>
<dbReference type="Pfam" id="PF20410">
    <property type="entry name" value="X-Tfes_XVIPCD"/>
    <property type="match status" value="1"/>
</dbReference>
<dbReference type="InterPro" id="IPR002196">
    <property type="entry name" value="Glyco_hydro_24"/>
</dbReference>
<keyword evidence="4" id="KW-0326">Glycosidase</keyword>
<reference evidence="7 8" key="1">
    <citation type="submission" date="2019-01" db="EMBL/GenBank/DDBJ databases">
        <title>Pseudoxanthomonas composti sp. nov., isolated from compost.</title>
        <authorList>
            <person name="Yang G."/>
        </authorList>
    </citation>
    <scope>NUCLEOTIDE SEQUENCE [LARGE SCALE GENOMIC DNA]</scope>
    <source>
        <strain evidence="7 8">GSS15</strain>
    </source>
</reference>
<dbReference type="RefSeq" id="WP_129470672.1">
    <property type="nucleotide sequence ID" value="NZ_SAWZ01000003.1"/>
</dbReference>
<evidence type="ECO:0000256" key="5">
    <source>
        <dbReference type="SAM" id="MobiDB-lite"/>
    </source>
</evidence>
<dbReference type="GO" id="GO:0003796">
    <property type="term" value="F:lysozyme activity"/>
    <property type="evidence" value="ECO:0007669"/>
    <property type="project" value="UniProtKB-EC"/>
</dbReference>
<dbReference type="PROSITE" id="PS00330">
    <property type="entry name" value="HEMOLYSIN_CALCIUM"/>
    <property type="match status" value="3"/>
</dbReference>
<protein>
    <recommendedName>
        <fullName evidence="4">Lysozyme</fullName>
        <ecNumber evidence="4">3.2.1.17</ecNumber>
    </recommendedName>
</protein>
<dbReference type="InterPro" id="IPR046519">
    <property type="entry name" value="X-Tfes_XVIPCD"/>
</dbReference>
<dbReference type="InterPro" id="IPR018511">
    <property type="entry name" value="Hemolysin-typ_Ca-bd_CS"/>
</dbReference>
<organism evidence="7 8">
    <name type="scientific">Pseudoxanthomonas composti</name>
    <dbReference type="NCBI Taxonomy" id="2137479"/>
    <lineage>
        <taxon>Bacteria</taxon>
        <taxon>Pseudomonadati</taxon>
        <taxon>Pseudomonadota</taxon>
        <taxon>Gammaproteobacteria</taxon>
        <taxon>Lysobacterales</taxon>
        <taxon>Lysobacteraceae</taxon>
        <taxon>Pseudoxanthomonas</taxon>
    </lineage>
</organism>
<evidence type="ECO:0000259" key="6">
    <source>
        <dbReference type="Pfam" id="PF20410"/>
    </source>
</evidence>
<dbReference type="GO" id="GO:0031640">
    <property type="term" value="P:killing of cells of another organism"/>
    <property type="evidence" value="ECO:0007669"/>
    <property type="project" value="UniProtKB-KW"/>
</dbReference>
<evidence type="ECO:0000256" key="4">
    <source>
        <dbReference type="RuleBase" id="RU003788"/>
    </source>
</evidence>
<accession>A0A4Q1JWL8</accession>
<dbReference type="PRINTS" id="PR00313">
    <property type="entry name" value="CABNDNGRPT"/>
</dbReference>
<dbReference type="Pfam" id="PF00959">
    <property type="entry name" value="Phage_lysozyme"/>
    <property type="match status" value="1"/>
</dbReference>
<keyword evidence="2 4" id="KW-0081">Bacteriolytic enzyme</keyword>
<name>A0A4Q1JWL8_9GAMM</name>
<dbReference type="OrthoDB" id="5992725at2"/>
<dbReference type="AlphaFoldDB" id="A0A4Q1JWL8"/>
<dbReference type="GO" id="GO:0009253">
    <property type="term" value="P:peptidoglycan catabolic process"/>
    <property type="evidence" value="ECO:0007669"/>
    <property type="project" value="InterPro"/>
</dbReference>
<dbReference type="GO" id="GO:0042742">
    <property type="term" value="P:defense response to bacterium"/>
    <property type="evidence" value="ECO:0007669"/>
    <property type="project" value="UniProtKB-KW"/>
</dbReference>
<dbReference type="EC" id="3.2.1.17" evidence="4"/>
<sequence length="663" mass="72724">MDYRELTEQEYYDRLRIVVAGAEGLHARAQDVGDGMATIGYGYTFNRHNNADIWRDSGIPLTQQELAALDAIDAAPDGNRTRLGLAFPRVLTAAESEQLLRASMREYEGPATALNMPLSEERVAMVSLTYNRGAGALMGNAARSVPEHPVMDAIRDGNRAEAWFQMRYNCWGSADPQFEGGLRKRRFAEAEVFGLYDDPNNVSPQEARSVAQMYGLHRDEIDRVERAHGVSIEGVQASRNRIAEANRDYPALAREYGQVQTIADSLEPARQTLLRQAREENPALADRLTPENFTADRIFLDPGRDLRDAASVDQDLASMRNQRNPPRAPTINAVGREQRNSTRDDVDPDHAANIDSRRMSRGQNPQEIASNDLLLGAGGNDTLIGGRGDDVLIGGTGRDTLRGGEGNDTYIVDDGDVIHDADHNGKVYWNGHPLAGGTLREGDPEGTFRSEDGRQIYRMEGANLVVSNDQGGSVTVVDYQPGSLGIVLGQSQTRGGNPQSGHAPGEVPGRDSINVNPTSIGVPSGSPAVPPTVERTGSIDHNNDPILKSTRDAVARLDQSLGRDSDEASERMTASLARLARENGLERVDHVVLNKQTERLHQGENVFVVQGRLDDPAHLRAHISTQQAVETPVQESLQRLQELDRQQVAQNQQQETQRRGMQI</sequence>
<evidence type="ECO:0000313" key="7">
    <source>
        <dbReference type="EMBL" id="RXR06565.1"/>
    </source>
</evidence>
<evidence type="ECO:0000256" key="1">
    <source>
        <dbReference type="ARBA" id="ARBA00022529"/>
    </source>
</evidence>
<dbReference type="EMBL" id="SAWZ01000003">
    <property type="protein sequence ID" value="RXR06565.1"/>
    <property type="molecule type" value="Genomic_DNA"/>
</dbReference>
<dbReference type="Pfam" id="PF00353">
    <property type="entry name" value="HemolysinCabind"/>
    <property type="match status" value="1"/>
</dbReference>
<dbReference type="Gene3D" id="2.150.10.10">
    <property type="entry name" value="Serralysin-like metalloprotease, C-terminal"/>
    <property type="match status" value="1"/>
</dbReference>
<feature type="domain" description="X-Tfes XVIPCD" evidence="6">
    <location>
        <begin position="540"/>
        <end position="641"/>
    </location>
</feature>
<dbReference type="InterPro" id="IPR023346">
    <property type="entry name" value="Lysozyme-like_dom_sf"/>
</dbReference>
<dbReference type="Gene3D" id="1.10.530.40">
    <property type="match status" value="1"/>
</dbReference>
<keyword evidence="8" id="KW-1185">Reference proteome</keyword>
<dbReference type="GO" id="GO:0005509">
    <property type="term" value="F:calcium ion binding"/>
    <property type="evidence" value="ECO:0007669"/>
    <property type="project" value="InterPro"/>
</dbReference>
<dbReference type="Proteomes" id="UP000289784">
    <property type="component" value="Unassembled WGS sequence"/>
</dbReference>